<sequence length="182" mass="21375">MCDACLKLRQRCLFLFDRKIVGGALRRLEVLRHMDEILRPLRQPNDKVSKEDAGEFVTDLSACVDRWLQHRDFADWEECVEWLLFLQEQGKCTPMEREMYEGVLQNIFALLEQEEYAYADADREKTSEYWRNARRHMADQCSDAGDIGMRGFNGDSYNGRYRVSWSVAGTLPLQVRHVFQLA</sequence>
<dbReference type="AlphaFoldDB" id="G0URK3"/>
<protein>
    <submittedName>
        <fullName evidence="1">Uncharacterized protein</fullName>
    </submittedName>
</protein>
<organism evidence="1">
    <name type="scientific">Trypanosoma congolense (strain IL3000)</name>
    <dbReference type="NCBI Taxonomy" id="1068625"/>
    <lineage>
        <taxon>Eukaryota</taxon>
        <taxon>Discoba</taxon>
        <taxon>Euglenozoa</taxon>
        <taxon>Kinetoplastea</taxon>
        <taxon>Metakinetoplastina</taxon>
        <taxon>Trypanosomatida</taxon>
        <taxon>Trypanosomatidae</taxon>
        <taxon>Trypanosoma</taxon>
        <taxon>Nannomonas</taxon>
    </lineage>
</organism>
<gene>
    <name evidence="1" type="ORF">TCIL3000_8_2340</name>
</gene>
<reference evidence="1" key="1">
    <citation type="journal article" date="2012" name="Proc. Natl. Acad. Sci. U.S.A.">
        <title>Antigenic diversity is generated by distinct evolutionary mechanisms in African trypanosome species.</title>
        <authorList>
            <person name="Jackson A.P."/>
            <person name="Berry A."/>
            <person name="Aslett M."/>
            <person name="Allison H.C."/>
            <person name="Burton P."/>
            <person name="Vavrova-Anderson J."/>
            <person name="Brown R."/>
            <person name="Browne H."/>
            <person name="Corton N."/>
            <person name="Hauser H."/>
            <person name="Gamble J."/>
            <person name="Gilderthorp R."/>
            <person name="Marcello L."/>
            <person name="McQuillan J."/>
            <person name="Otto T.D."/>
            <person name="Quail M.A."/>
            <person name="Sanders M.J."/>
            <person name="van Tonder A."/>
            <person name="Ginger M.L."/>
            <person name="Field M.C."/>
            <person name="Barry J.D."/>
            <person name="Hertz-Fowler C."/>
            <person name="Berriman M."/>
        </authorList>
    </citation>
    <scope>NUCLEOTIDE SEQUENCE</scope>
    <source>
        <strain evidence="1">IL3000</strain>
    </source>
</reference>
<dbReference type="EMBL" id="HE575321">
    <property type="protein sequence ID" value="CCC92015.1"/>
    <property type="molecule type" value="Genomic_DNA"/>
</dbReference>
<name>G0URK3_TRYCI</name>
<dbReference type="VEuPathDB" id="TriTrypDB:TcIL3000_8_2340"/>
<accession>G0URK3</accession>
<evidence type="ECO:0000313" key="1">
    <source>
        <dbReference type="EMBL" id="CCC92015.1"/>
    </source>
</evidence>
<proteinExistence type="predicted"/>